<proteinExistence type="predicted"/>
<evidence type="ECO:0000313" key="7">
    <source>
        <dbReference type="Proteomes" id="UP001597347"/>
    </source>
</evidence>
<dbReference type="InterPro" id="IPR050109">
    <property type="entry name" value="HTH-type_TetR-like_transc_reg"/>
</dbReference>
<dbReference type="Gene3D" id="1.10.357.10">
    <property type="entry name" value="Tetracycline Repressor, domain 2"/>
    <property type="match status" value="1"/>
</dbReference>
<evidence type="ECO:0000259" key="5">
    <source>
        <dbReference type="PROSITE" id="PS50977"/>
    </source>
</evidence>
<dbReference type="PRINTS" id="PR00455">
    <property type="entry name" value="HTHTETR"/>
</dbReference>
<organism evidence="6 7">
    <name type="scientific">Amnibacterium endophyticum</name>
    <dbReference type="NCBI Taxonomy" id="2109337"/>
    <lineage>
        <taxon>Bacteria</taxon>
        <taxon>Bacillati</taxon>
        <taxon>Actinomycetota</taxon>
        <taxon>Actinomycetes</taxon>
        <taxon>Micrococcales</taxon>
        <taxon>Microbacteriaceae</taxon>
        <taxon>Amnibacterium</taxon>
    </lineage>
</organism>
<accession>A0ABW4LHU7</accession>
<sequence>MARWAEGGGERLQLAAMQLFQERGYDAVTVAEIAERAGLTKRSFFNHFADKREVLFAGAAALQAEVVQHIRAGGADEVAMDAALSGLAKAGEGLADYLEHAAARHALLVASPELLERDAFKNASMADVIAQALEERGTPPRTAHLTARTAVLIFNTAFADWASNPDVDFGFHLDQARADLIGAVS</sequence>
<comment type="caution">
    <text evidence="6">The sequence shown here is derived from an EMBL/GenBank/DDBJ whole genome shotgun (WGS) entry which is preliminary data.</text>
</comment>
<keyword evidence="3" id="KW-0804">Transcription</keyword>
<keyword evidence="7" id="KW-1185">Reference proteome</keyword>
<dbReference type="EMBL" id="JBHUEA010000019">
    <property type="protein sequence ID" value="MFD1722365.1"/>
    <property type="molecule type" value="Genomic_DNA"/>
</dbReference>
<dbReference type="PROSITE" id="PS01081">
    <property type="entry name" value="HTH_TETR_1"/>
    <property type="match status" value="1"/>
</dbReference>
<dbReference type="PROSITE" id="PS50977">
    <property type="entry name" value="HTH_TETR_2"/>
    <property type="match status" value="1"/>
</dbReference>
<dbReference type="RefSeq" id="WP_377935399.1">
    <property type="nucleotide sequence ID" value="NZ_JBHUEA010000019.1"/>
</dbReference>
<dbReference type="Proteomes" id="UP001597347">
    <property type="component" value="Unassembled WGS sequence"/>
</dbReference>
<gene>
    <name evidence="6" type="ORF">ACFSBI_12470</name>
</gene>
<evidence type="ECO:0000256" key="1">
    <source>
        <dbReference type="ARBA" id="ARBA00023015"/>
    </source>
</evidence>
<feature type="DNA-binding region" description="H-T-H motif" evidence="4">
    <location>
        <begin position="29"/>
        <end position="48"/>
    </location>
</feature>
<evidence type="ECO:0000256" key="3">
    <source>
        <dbReference type="ARBA" id="ARBA00023163"/>
    </source>
</evidence>
<evidence type="ECO:0000313" key="6">
    <source>
        <dbReference type="EMBL" id="MFD1722365.1"/>
    </source>
</evidence>
<reference evidence="7" key="1">
    <citation type="journal article" date="2019" name="Int. J. Syst. Evol. Microbiol.">
        <title>The Global Catalogue of Microorganisms (GCM) 10K type strain sequencing project: providing services to taxonomists for standard genome sequencing and annotation.</title>
        <authorList>
            <consortium name="The Broad Institute Genomics Platform"/>
            <consortium name="The Broad Institute Genome Sequencing Center for Infectious Disease"/>
            <person name="Wu L."/>
            <person name="Ma J."/>
        </authorList>
    </citation>
    <scope>NUCLEOTIDE SEQUENCE [LARGE SCALE GENOMIC DNA]</scope>
    <source>
        <strain evidence="7">CGMCC 1.12471</strain>
    </source>
</reference>
<feature type="domain" description="HTH tetR-type" evidence="5">
    <location>
        <begin position="6"/>
        <end position="66"/>
    </location>
</feature>
<dbReference type="InterPro" id="IPR023772">
    <property type="entry name" value="DNA-bd_HTH_TetR-type_CS"/>
</dbReference>
<keyword evidence="2 4" id="KW-0238">DNA-binding</keyword>
<dbReference type="InterPro" id="IPR001647">
    <property type="entry name" value="HTH_TetR"/>
</dbReference>
<dbReference type="PANTHER" id="PTHR30055">
    <property type="entry name" value="HTH-TYPE TRANSCRIPTIONAL REGULATOR RUTR"/>
    <property type="match status" value="1"/>
</dbReference>
<evidence type="ECO:0000256" key="4">
    <source>
        <dbReference type="PROSITE-ProRule" id="PRU00335"/>
    </source>
</evidence>
<protein>
    <submittedName>
        <fullName evidence="6">TetR/AcrR family transcriptional regulator</fullName>
    </submittedName>
</protein>
<dbReference type="InterPro" id="IPR009057">
    <property type="entry name" value="Homeodomain-like_sf"/>
</dbReference>
<keyword evidence="1" id="KW-0805">Transcription regulation</keyword>
<evidence type="ECO:0000256" key="2">
    <source>
        <dbReference type="ARBA" id="ARBA00023125"/>
    </source>
</evidence>
<dbReference type="SUPFAM" id="SSF46689">
    <property type="entry name" value="Homeodomain-like"/>
    <property type="match status" value="1"/>
</dbReference>
<dbReference type="Pfam" id="PF00440">
    <property type="entry name" value="TetR_N"/>
    <property type="match status" value="1"/>
</dbReference>
<name>A0ABW4LHU7_9MICO</name>
<dbReference type="PANTHER" id="PTHR30055:SF238">
    <property type="entry name" value="MYCOFACTOCIN BIOSYNTHESIS TRANSCRIPTIONAL REGULATOR MFTR-RELATED"/>
    <property type="match status" value="1"/>
</dbReference>